<evidence type="ECO:0000313" key="1">
    <source>
        <dbReference type="EMBL" id="RDH87551.1"/>
    </source>
</evidence>
<comment type="caution">
    <text evidence="1">The sequence shown here is derived from an EMBL/GenBank/DDBJ whole genome shotgun (WGS) entry which is preliminary data.</text>
</comment>
<evidence type="ECO:0000313" key="2">
    <source>
        <dbReference type="Proteomes" id="UP000254771"/>
    </source>
</evidence>
<proteinExistence type="predicted"/>
<sequence length="65" mass="7548">MKWAFSEAAVLFLRKNPEAQAWLEKKSNQHNKAKALTILAHKLGRAVFFMLKRKVTFNQEQFLSG</sequence>
<reference evidence="1 2" key="1">
    <citation type="journal article" date="2018" name="ISME J.">
        <title>Endosymbiont genomes yield clues of tubeworm success.</title>
        <authorList>
            <person name="Li Y."/>
            <person name="Liles M.R."/>
            <person name="Halanych K.M."/>
        </authorList>
    </citation>
    <scope>NUCLEOTIDE SEQUENCE [LARGE SCALE GENOMIC DNA]</scope>
    <source>
        <strain evidence="1">A1462</strain>
    </source>
</reference>
<evidence type="ECO:0008006" key="3">
    <source>
        <dbReference type="Google" id="ProtNLM"/>
    </source>
</evidence>
<keyword evidence="2" id="KW-1185">Reference proteome</keyword>
<accession>A0A370DSM4</accession>
<protein>
    <recommendedName>
        <fullName evidence="3">IS110 family transposase</fullName>
    </recommendedName>
</protein>
<organism evidence="1 2">
    <name type="scientific">endosymbiont of Escarpia spicata</name>
    <dbReference type="NCBI Taxonomy" id="2200908"/>
    <lineage>
        <taxon>Bacteria</taxon>
        <taxon>Pseudomonadati</taxon>
        <taxon>Pseudomonadota</taxon>
        <taxon>Gammaproteobacteria</taxon>
        <taxon>sulfur-oxidizing symbionts</taxon>
    </lineage>
</organism>
<dbReference type="AlphaFoldDB" id="A0A370DSM4"/>
<name>A0A370DSM4_9GAMM</name>
<dbReference type="EMBL" id="QFXE01000005">
    <property type="protein sequence ID" value="RDH87551.1"/>
    <property type="molecule type" value="Genomic_DNA"/>
</dbReference>
<gene>
    <name evidence="1" type="ORF">DIZ78_02990</name>
</gene>
<dbReference type="Proteomes" id="UP000254771">
    <property type="component" value="Unassembled WGS sequence"/>
</dbReference>